<reference evidence="4" key="5">
    <citation type="journal article" date="2021" name="G3 (Bethesda)">
        <title>Aegilops tauschii genome assembly Aet v5.0 features greater sequence contiguity and improved annotation.</title>
        <authorList>
            <person name="Wang L."/>
            <person name="Zhu T."/>
            <person name="Rodriguez J.C."/>
            <person name="Deal K.R."/>
            <person name="Dubcovsky J."/>
            <person name="McGuire P.E."/>
            <person name="Lux T."/>
            <person name="Spannagl M."/>
            <person name="Mayer K.F.X."/>
            <person name="Baldrich P."/>
            <person name="Meyers B.C."/>
            <person name="Huo N."/>
            <person name="Gu Y.Q."/>
            <person name="Zhou H."/>
            <person name="Devos K.M."/>
            <person name="Bennetzen J.L."/>
            <person name="Unver T."/>
            <person name="Budak H."/>
            <person name="Gulick P.J."/>
            <person name="Galiba G."/>
            <person name="Kalapos B."/>
            <person name="Nelson D.R."/>
            <person name="Li P."/>
            <person name="You F.M."/>
            <person name="Luo M.C."/>
            <person name="Dvorak J."/>
        </authorList>
    </citation>
    <scope>NUCLEOTIDE SEQUENCE [LARGE SCALE GENOMIC DNA]</scope>
    <source>
        <strain evidence="4">cv. AL8/78</strain>
    </source>
</reference>
<dbReference type="InterPro" id="IPR042197">
    <property type="entry name" value="Apaf_helical"/>
</dbReference>
<sequence>MKAFPRDTNHECPVELKPLSKEIVSKCKGLPLVIVLIGSLLRVREKTVEEWRTINVQLSWELINNSSLDHIRNVLHLTYIYLPTHLKSCFLYCSLFPEDYLFRSKLFGRLWIAEGFIEERGESTLEEVAEVYLKELTDRNMLQLVERNAFSATVEFRMHDILRELAIDLCQKNSLVLHIRISVGSHLRWIYAD</sequence>
<evidence type="ECO:0000256" key="2">
    <source>
        <dbReference type="ARBA" id="ARBA00022821"/>
    </source>
</evidence>
<evidence type="ECO:0000259" key="3">
    <source>
        <dbReference type="Pfam" id="PF23559"/>
    </source>
</evidence>
<name>A0A453QFS2_AEGTS</name>
<evidence type="ECO:0000313" key="5">
    <source>
        <dbReference type="Proteomes" id="UP000015105"/>
    </source>
</evidence>
<dbReference type="EnsemblPlants" id="AET7Gv20102200.15">
    <property type="protein sequence ID" value="AET7Gv20102200.15"/>
    <property type="gene ID" value="AET7Gv20102200"/>
</dbReference>
<dbReference type="InterPro" id="IPR044974">
    <property type="entry name" value="Disease_R_plants"/>
</dbReference>
<dbReference type="SUPFAM" id="SSF52540">
    <property type="entry name" value="P-loop containing nucleoside triphosphate hydrolases"/>
    <property type="match status" value="1"/>
</dbReference>
<reference evidence="5" key="1">
    <citation type="journal article" date="2014" name="Science">
        <title>Ancient hybridizations among the ancestral genomes of bread wheat.</title>
        <authorList>
            <consortium name="International Wheat Genome Sequencing Consortium,"/>
            <person name="Marcussen T."/>
            <person name="Sandve S.R."/>
            <person name="Heier L."/>
            <person name="Spannagl M."/>
            <person name="Pfeifer M."/>
            <person name="Jakobsen K.S."/>
            <person name="Wulff B.B."/>
            <person name="Steuernagel B."/>
            <person name="Mayer K.F."/>
            <person name="Olsen O.A."/>
        </authorList>
    </citation>
    <scope>NUCLEOTIDE SEQUENCE [LARGE SCALE GENOMIC DNA]</scope>
    <source>
        <strain evidence="5">cv. AL8/78</strain>
    </source>
</reference>
<reference evidence="5" key="2">
    <citation type="journal article" date="2017" name="Nat. Plants">
        <title>The Aegilops tauschii genome reveals multiple impacts of transposons.</title>
        <authorList>
            <person name="Zhao G."/>
            <person name="Zou C."/>
            <person name="Li K."/>
            <person name="Wang K."/>
            <person name="Li T."/>
            <person name="Gao L."/>
            <person name="Zhang X."/>
            <person name="Wang H."/>
            <person name="Yang Z."/>
            <person name="Liu X."/>
            <person name="Jiang W."/>
            <person name="Mao L."/>
            <person name="Kong X."/>
            <person name="Jiao Y."/>
            <person name="Jia J."/>
        </authorList>
    </citation>
    <scope>NUCLEOTIDE SEQUENCE [LARGE SCALE GENOMIC DNA]</scope>
    <source>
        <strain evidence="5">cv. AL8/78</strain>
    </source>
</reference>
<dbReference type="InterPro" id="IPR058922">
    <property type="entry name" value="WHD_DRP"/>
</dbReference>
<organism evidence="4 5">
    <name type="scientific">Aegilops tauschii subsp. strangulata</name>
    <name type="common">Goatgrass</name>
    <dbReference type="NCBI Taxonomy" id="200361"/>
    <lineage>
        <taxon>Eukaryota</taxon>
        <taxon>Viridiplantae</taxon>
        <taxon>Streptophyta</taxon>
        <taxon>Embryophyta</taxon>
        <taxon>Tracheophyta</taxon>
        <taxon>Spermatophyta</taxon>
        <taxon>Magnoliopsida</taxon>
        <taxon>Liliopsida</taxon>
        <taxon>Poales</taxon>
        <taxon>Poaceae</taxon>
        <taxon>BOP clade</taxon>
        <taxon>Pooideae</taxon>
        <taxon>Triticodae</taxon>
        <taxon>Triticeae</taxon>
        <taxon>Triticinae</taxon>
        <taxon>Aegilops</taxon>
    </lineage>
</organism>
<keyword evidence="1" id="KW-0677">Repeat</keyword>
<dbReference type="PANTHER" id="PTHR23155:SF1098">
    <property type="entry name" value="OS11G0678400 PROTEIN"/>
    <property type="match status" value="1"/>
</dbReference>
<protein>
    <recommendedName>
        <fullName evidence="3">Disease resistance protein winged helix domain-containing protein</fullName>
    </recommendedName>
</protein>
<dbReference type="InterPro" id="IPR036388">
    <property type="entry name" value="WH-like_DNA-bd_sf"/>
</dbReference>
<evidence type="ECO:0000256" key="1">
    <source>
        <dbReference type="ARBA" id="ARBA00022737"/>
    </source>
</evidence>
<dbReference type="Gene3D" id="1.10.8.430">
    <property type="entry name" value="Helical domain of apoptotic protease-activating factors"/>
    <property type="match status" value="1"/>
</dbReference>
<keyword evidence="2" id="KW-0611">Plant defense</keyword>
<dbReference type="GO" id="GO:0009626">
    <property type="term" value="P:plant-type hypersensitive response"/>
    <property type="evidence" value="ECO:0007669"/>
    <property type="project" value="UniProtKB-ARBA"/>
</dbReference>
<accession>A0A453QFS2</accession>
<feature type="domain" description="Disease resistance protein winged helix" evidence="3">
    <location>
        <begin position="95"/>
        <end position="166"/>
    </location>
</feature>
<evidence type="ECO:0000313" key="4">
    <source>
        <dbReference type="EnsemblPlants" id="AET7Gv20102200.15"/>
    </source>
</evidence>
<dbReference type="Gramene" id="AET7Gv20102200.15">
    <property type="protein sequence ID" value="AET7Gv20102200.15"/>
    <property type="gene ID" value="AET7Gv20102200"/>
</dbReference>
<dbReference type="GO" id="GO:0043531">
    <property type="term" value="F:ADP binding"/>
    <property type="evidence" value="ECO:0007669"/>
    <property type="project" value="InterPro"/>
</dbReference>
<dbReference type="GO" id="GO:0042742">
    <property type="term" value="P:defense response to bacterium"/>
    <property type="evidence" value="ECO:0007669"/>
    <property type="project" value="UniProtKB-ARBA"/>
</dbReference>
<dbReference type="PANTHER" id="PTHR23155">
    <property type="entry name" value="DISEASE RESISTANCE PROTEIN RP"/>
    <property type="match status" value="1"/>
</dbReference>
<keyword evidence="5" id="KW-1185">Reference proteome</keyword>
<dbReference type="Pfam" id="PF23559">
    <property type="entry name" value="WHD_DRP"/>
    <property type="match status" value="1"/>
</dbReference>
<dbReference type="GO" id="GO:0002758">
    <property type="term" value="P:innate immune response-activating signaling pathway"/>
    <property type="evidence" value="ECO:0007669"/>
    <property type="project" value="UniProtKB-ARBA"/>
</dbReference>
<dbReference type="FunFam" id="1.10.10.10:FF:000322">
    <property type="entry name" value="Probable disease resistance protein At1g63360"/>
    <property type="match status" value="1"/>
</dbReference>
<dbReference type="AlphaFoldDB" id="A0A453QFS2"/>
<dbReference type="InterPro" id="IPR027417">
    <property type="entry name" value="P-loop_NTPase"/>
</dbReference>
<reference evidence="4" key="4">
    <citation type="submission" date="2019-03" db="UniProtKB">
        <authorList>
            <consortium name="EnsemblPlants"/>
        </authorList>
    </citation>
    <scope>IDENTIFICATION</scope>
</reference>
<reference evidence="4" key="3">
    <citation type="journal article" date="2017" name="Nature">
        <title>Genome sequence of the progenitor of the wheat D genome Aegilops tauschii.</title>
        <authorList>
            <person name="Luo M.C."/>
            <person name="Gu Y.Q."/>
            <person name="Puiu D."/>
            <person name="Wang H."/>
            <person name="Twardziok S.O."/>
            <person name="Deal K.R."/>
            <person name="Huo N."/>
            <person name="Zhu T."/>
            <person name="Wang L."/>
            <person name="Wang Y."/>
            <person name="McGuire P.E."/>
            <person name="Liu S."/>
            <person name="Long H."/>
            <person name="Ramasamy R.K."/>
            <person name="Rodriguez J.C."/>
            <person name="Van S.L."/>
            <person name="Yuan L."/>
            <person name="Wang Z."/>
            <person name="Xia Z."/>
            <person name="Xiao L."/>
            <person name="Anderson O.D."/>
            <person name="Ouyang S."/>
            <person name="Liang Y."/>
            <person name="Zimin A.V."/>
            <person name="Pertea G."/>
            <person name="Qi P."/>
            <person name="Bennetzen J.L."/>
            <person name="Dai X."/>
            <person name="Dawson M.W."/>
            <person name="Muller H.G."/>
            <person name="Kugler K."/>
            <person name="Rivarola-Duarte L."/>
            <person name="Spannagl M."/>
            <person name="Mayer K.F.X."/>
            <person name="Lu F.H."/>
            <person name="Bevan M.W."/>
            <person name="Leroy P."/>
            <person name="Li P."/>
            <person name="You F.M."/>
            <person name="Sun Q."/>
            <person name="Liu Z."/>
            <person name="Lyons E."/>
            <person name="Wicker T."/>
            <person name="Salzberg S.L."/>
            <person name="Devos K.M."/>
            <person name="Dvorak J."/>
        </authorList>
    </citation>
    <scope>NUCLEOTIDE SEQUENCE [LARGE SCALE GENOMIC DNA]</scope>
    <source>
        <strain evidence="4">cv. AL8/78</strain>
    </source>
</reference>
<dbReference type="Proteomes" id="UP000015105">
    <property type="component" value="Chromosome 7D"/>
</dbReference>
<proteinExistence type="predicted"/>
<dbReference type="Gene3D" id="1.10.10.10">
    <property type="entry name" value="Winged helix-like DNA-binding domain superfamily/Winged helix DNA-binding domain"/>
    <property type="match status" value="1"/>
</dbReference>